<dbReference type="GO" id="GO:0016567">
    <property type="term" value="P:protein ubiquitination"/>
    <property type="evidence" value="ECO:0007669"/>
    <property type="project" value="TreeGrafter"/>
</dbReference>
<dbReference type="Pfam" id="PF14570">
    <property type="entry name" value="zf-RING_4"/>
    <property type="match status" value="1"/>
</dbReference>
<feature type="compositionally biased region" description="Polar residues" evidence="2">
    <location>
        <begin position="41"/>
        <end position="57"/>
    </location>
</feature>
<dbReference type="Proteomes" id="UP001140949">
    <property type="component" value="Unassembled WGS sequence"/>
</dbReference>
<reference evidence="4" key="1">
    <citation type="journal article" date="2023" name="GigaByte">
        <title>Genome assembly of the bearded iris, Iris pallida Lam.</title>
        <authorList>
            <person name="Bruccoleri R.E."/>
            <person name="Oakeley E.J."/>
            <person name="Faust A.M.E."/>
            <person name="Altorfer M."/>
            <person name="Dessus-Babus S."/>
            <person name="Burckhardt D."/>
            <person name="Oertli M."/>
            <person name="Naumann U."/>
            <person name="Petersen F."/>
            <person name="Wong J."/>
        </authorList>
    </citation>
    <scope>NUCLEOTIDE SEQUENCE</scope>
    <source>
        <strain evidence="4">GSM-AAB239-AS_SAM_17_03QT</strain>
    </source>
</reference>
<dbReference type="PANTHER" id="PTHR12603:SF0">
    <property type="entry name" value="CCR4-NOT TRANSCRIPTION COMPLEX SUBUNIT 4"/>
    <property type="match status" value="1"/>
</dbReference>
<feature type="domain" description="RING-type" evidence="3">
    <location>
        <begin position="238"/>
        <end position="280"/>
    </location>
</feature>
<dbReference type="Gene3D" id="3.30.40.10">
    <property type="entry name" value="Zinc/RING finger domain, C3HC4 (zinc finger)"/>
    <property type="match status" value="1"/>
</dbReference>
<feature type="region of interest" description="Disordered" evidence="2">
    <location>
        <begin position="1"/>
        <end position="185"/>
    </location>
</feature>
<dbReference type="GO" id="GO:0030014">
    <property type="term" value="C:CCR4-NOT complex"/>
    <property type="evidence" value="ECO:0007669"/>
    <property type="project" value="InterPro"/>
</dbReference>
<dbReference type="InterPro" id="IPR039780">
    <property type="entry name" value="Mot2"/>
</dbReference>
<dbReference type="CDD" id="cd16618">
    <property type="entry name" value="mRING-HC-C4C4_CNOT4"/>
    <property type="match status" value="1"/>
</dbReference>
<keyword evidence="5" id="KW-1185">Reference proteome</keyword>
<feature type="compositionally biased region" description="Low complexity" evidence="2">
    <location>
        <begin position="100"/>
        <end position="118"/>
    </location>
</feature>
<keyword evidence="1" id="KW-0863">Zinc-finger</keyword>
<evidence type="ECO:0000313" key="4">
    <source>
        <dbReference type="EMBL" id="KAJ6804254.1"/>
    </source>
</evidence>
<feature type="compositionally biased region" description="Acidic residues" evidence="2">
    <location>
        <begin position="135"/>
        <end position="151"/>
    </location>
</feature>
<dbReference type="AlphaFoldDB" id="A0AAX6EJP7"/>
<proteinExistence type="predicted"/>
<dbReference type="InterPro" id="IPR039515">
    <property type="entry name" value="NOT4_mRING-HC-C4C4"/>
</dbReference>
<sequence>MGYDAMANDTSSAPAVAKKKRQVNRSARLKQCKQDARREQWLSQGKNKSMSTATSLALPQRIAEGRSTDREPSERDGLRLGECSALESLTHHHLGRNPPSNNSTCSSGSSIGSCSRSVSDAEEEETGEKGGGGLDDWEAVADALSADEEVDQDRRTKSSGISSVTVNDSGTRAMRTSESTKREPVRTIPRAWRPDDAFRPQSLPNVSKQQSFLGNMDRRCAVHRHDHRVILLAPPSSCPICYEDLDVTDSSFQPCSCGFHLCLFCHKRILEADGRCPGCRKQYSTSEEMRVSVGGPAPPLPYRLSQSCSLSSRS</sequence>
<dbReference type="InterPro" id="IPR013083">
    <property type="entry name" value="Znf_RING/FYVE/PHD"/>
</dbReference>
<evidence type="ECO:0000259" key="3">
    <source>
        <dbReference type="PROSITE" id="PS50089"/>
    </source>
</evidence>
<dbReference type="PROSITE" id="PS50089">
    <property type="entry name" value="ZF_RING_2"/>
    <property type="match status" value="1"/>
</dbReference>
<dbReference type="PANTHER" id="PTHR12603">
    <property type="entry name" value="CCR4-NOT TRANSCRIPTION COMPLEX RELATED"/>
    <property type="match status" value="1"/>
</dbReference>
<evidence type="ECO:0000313" key="5">
    <source>
        <dbReference type="Proteomes" id="UP001140949"/>
    </source>
</evidence>
<keyword evidence="1" id="KW-0479">Metal-binding</keyword>
<evidence type="ECO:0000256" key="1">
    <source>
        <dbReference type="PROSITE-ProRule" id="PRU00175"/>
    </source>
</evidence>
<keyword evidence="1" id="KW-0862">Zinc</keyword>
<feature type="compositionally biased region" description="Polar residues" evidence="2">
    <location>
        <begin position="158"/>
        <end position="177"/>
    </location>
</feature>
<feature type="compositionally biased region" description="Basic and acidic residues" evidence="2">
    <location>
        <begin position="63"/>
        <end position="79"/>
    </location>
</feature>
<gene>
    <name evidence="4" type="ORF">M6B38_187185</name>
</gene>
<dbReference type="SUPFAM" id="SSF57850">
    <property type="entry name" value="RING/U-box"/>
    <property type="match status" value="1"/>
</dbReference>
<feature type="compositionally biased region" description="Basic residues" evidence="2">
    <location>
        <begin position="17"/>
        <end position="31"/>
    </location>
</feature>
<reference evidence="4" key="2">
    <citation type="submission" date="2023-04" db="EMBL/GenBank/DDBJ databases">
        <authorList>
            <person name="Bruccoleri R.E."/>
            <person name="Oakeley E.J."/>
            <person name="Faust A.-M."/>
            <person name="Dessus-Babus S."/>
            <person name="Altorfer M."/>
            <person name="Burckhardt D."/>
            <person name="Oertli M."/>
            <person name="Naumann U."/>
            <person name="Petersen F."/>
            <person name="Wong J."/>
        </authorList>
    </citation>
    <scope>NUCLEOTIDE SEQUENCE</scope>
    <source>
        <strain evidence="4">GSM-AAB239-AS_SAM_17_03QT</strain>
        <tissue evidence="4">Leaf</tissue>
    </source>
</reference>
<dbReference type="GO" id="GO:0008270">
    <property type="term" value="F:zinc ion binding"/>
    <property type="evidence" value="ECO:0007669"/>
    <property type="project" value="UniProtKB-KW"/>
</dbReference>
<dbReference type="GO" id="GO:0004842">
    <property type="term" value="F:ubiquitin-protein transferase activity"/>
    <property type="evidence" value="ECO:0007669"/>
    <property type="project" value="InterPro"/>
</dbReference>
<dbReference type="InterPro" id="IPR001841">
    <property type="entry name" value="Znf_RING"/>
</dbReference>
<dbReference type="EMBL" id="JANAVB010036017">
    <property type="protein sequence ID" value="KAJ6804254.1"/>
    <property type="molecule type" value="Genomic_DNA"/>
</dbReference>
<protein>
    <recommendedName>
        <fullName evidence="3">RING-type domain-containing protein</fullName>
    </recommendedName>
</protein>
<dbReference type="FunFam" id="3.30.40.10:FF:000383">
    <property type="entry name" value="RING/U-box superfamily protein"/>
    <property type="match status" value="1"/>
</dbReference>
<comment type="caution">
    <text evidence="4">The sequence shown here is derived from an EMBL/GenBank/DDBJ whole genome shotgun (WGS) entry which is preliminary data.</text>
</comment>
<evidence type="ECO:0000256" key="2">
    <source>
        <dbReference type="SAM" id="MobiDB-lite"/>
    </source>
</evidence>
<name>A0AAX6EJP7_IRIPA</name>
<organism evidence="4 5">
    <name type="scientific">Iris pallida</name>
    <name type="common">Sweet iris</name>
    <dbReference type="NCBI Taxonomy" id="29817"/>
    <lineage>
        <taxon>Eukaryota</taxon>
        <taxon>Viridiplantae</taxon>
        <taxon>Streptophyta</taxon>
        <taxon>Embryophyta</taxon>
        <taxon>Tracheophyta</taxon>
        <taxon>Spermatophyta</taxon>
        <taxon>Magnoliopsida</taxon>
        <taxon>Liliopsida</taxon>
        <taxon>Asparagales</taxon>
        <taxon>Iridaceae</taxon>
        <taxon>Iridoideae</taxon>
        <taxon>Irideae</taxon>
        <taxon>Iris</taxon>
    </lineage>
</organism>
<accession>A0AAX6EJP7</accession>